<reference evidence="4" key="2">
    <citation type="submission" date="2013-12" db="EMBL/GenBank/DDBJ databases">
        <authorList>
            <person name="Yu Y."/>
            <person name="Lee S."/>
            <person name="de Baynast K."/>
            <person name="Wissotski M."/>
            <person name="Liu L."/>
            <person name="Talag J."/>
            <person name="Goicoechea J."/>
            <person name="Angelova A."/>
            <person name="Jetty R."/>
            <person name="Kudrna D."/>
            <person name="Golser W."/>
            <person name="Rivera L."/>
            <person name="Zhang J."/>
            <person name="Wing R."/>
        </authorList>
    </citation>
    <scope>NUCLEOTIDE SEQUENCE</scope>
</reference>
<dbReference type="Proteomes" id="UP000032180">
    <property type="component" value="Chromosome 1"/>
</dbReference>
<evidence type="ECO:0000313" key="3">
    <source>
        <dbReference type="EnsemblPlants" id="LPERR01G13470.4"/>
    </source>
</evidence>
<dbReference type="Gramene" id="LPERR01G13470.4">
    <property type="protein sequence ID" value="LPERR01G13470.4"/>
    <property type="gene ID" value="LPERR01G13470"/>
</dbReference>
<feature type="domain" description="SAC9 second GBDL" evidence="2">
    <location>
        <begin position="103"/>
        <end position="199"/>
    </location>
</feature>
<dbReference type="PANTHER" id="PTHR46817:SF1">
    <property type="entry name" value="SAC DOMAIN-CONTAINING PROTEIN"/>
    <property type="match status" value="1"/>
</dbReference>
<dbReference type="Pfam" id="PF24789">
    <property type="entry name" value="SAC9_GBDL_2nd"/>
    <property type="match status" value="1"/>
</dbReference>
<dbReference type="Pfam" id="PF24765">
    <property type="entry name" value="SAC9_C"/>
    <property type="match status" value="1"/>
</dbReference>
<evidence type="ECO:0000259" key="1">
    <source>
        <dbReference type="Pfam" id="PF24765"/>
    </source>
</evidence>
<dbReference type="InterPro" id="IPR057554">
    <property type="entry name" value="SAC9_C"/>
</dbReference>
<dbReference type="EnsemblPlants" id="LPERR01G13470.4">
    <property type="protein sequence ID" value="LPERR01G13470.4"/>
    <property type="gene ID" value="LPERR01G13470"/>
</dbReference>
<dbReference type="InterPro" id="IPR057553">
    <property type="entry name" value="SAC9_GBDL_2nd"/>
</dbReference>
<accession>A0A0D9V0Q9</accession>
<reference evidence="3 4" key="1">
    <citation type="submission" date="2012-08" db="EMBL/GenBank/DDBJ databases">
        <title>Oryza genome evolution.</title>
        <authorList>
            <person name="Wing R.A."/>
        </authorList>
    </citation>
    <scope>NUCLEOTIDE SEQUENCE</scope>
</reference>
<name>A0A0D9V0Q9_9ORYZ</name>
<evidence type="ECO:0000313" key="4">
    <source>
        <dbReference type="Proteomes" id="UP000032180"/>
    </source>
</evidence>
<sequence length="426" mass="48196">MASSGLSSFYSARCHSPQVSSRVASAGRREEMVAPRRRASDVLTTMGSISAPSWRTTYADEFSSEDRKQRRSWLPKRERVRCCGEQGDRWGAAEEGDLLREEGKWDVHDIILSSPHLCGHEKTSSMSEAPRHIKFHFPNSIRCRIVSIKMTLNHTTSHSTKFSEDFDLLSLNEGSFSEPAPTIPHNSFIHAKRIVIFGNTLRKEINPDTSVGIMKMKNYLDRSQPLGRFRIPVEAERLSDNDLVLEQYLLPNTPGIAGFRLDFFNVVRPRVTHSPSSSELDMKKFSLIQMEDRVVNPAILYIQVTIVKESGKLVIEEYRLPDVKVNTALYYDFQDLQQDVRCVIFRLLGDVTAFVDDIAEIDGSNLRNLPLATGLSLSNKIKLYYYADTYEMGKIGSLSAVDSKKGVSFMQKCHVYASGKRTPVPF</sequence>
<evidence type="ECO:0000259" key="2">
    <source>
        <dbReference type="Pfam" id="PF24789"/>
    </source>
</evidence>
<reference evidence="3" key="3">
    <citation type="submission" date="2015-04" db="UniProtKB">
        <authorList>
            <consortium name="EnsemblPlants"/>
        </authorList>
    </citation>
    <scope>IDENTIFICATION</scope>
</reference>
<feature type="domain" description="SAC9 C-terminal" evidence="1">
    <location>
        <begin position="226"/>
        <end position="401"/>
    </location>
</feature>
<dbReference type="AlphaFoldDB" id="A0A0D9V0Q9"/>
<protein>
    <submittedName>
        <fullName evidence="3">Uncharacterized protein</fullName>
    </submittedName>
</protein>
<keyword evidence="4" id="KW-1185">Reference proteome</keyword>
<dbReference type="PANTHER" id="PTHR46817">
    <property type="entry name" value="PHOSPHOINOSITIDE PHOSPHATASE SAC9-RELATED"/>
    <property type="match status" value="1"/>
</dbReference>
<dbReference type="HOGENOM" id="CLU_644607_0_0_1"/>
<proteinExistence type="predicted"/>
<organism evidence="3 4">
    <name type="scientific">Leersia perrieri</name>
    <dbReference type="NCBI Taxonomy" id="77586"/>
    <lineage>
        <taxon>Eukaryota</taxon>
        <taxon>Viridiplantae</taxon>
        <taxon>Streptophyta</taxon>
        <taxon>Embryophyta</taxon>
        <taxon>Tracheophyta</taxon>
        <taxon>Spermatophyta</taxon>
        <taxon>Magnoliopsida</taxon>
        <taxon>Liliopsida</taxon>
        <taxon>Poales</taxon>
        <taxon>Poaceae</taxon>
        <taxon>BOP clade</taxon>
        <taxon>Oryzoideae</taxon>
        <taxon>Oryzeae</taxon>
        <taxon>Oryzinae</taxon>
        <taxon>Leersia</taxon>
    </lineage>
</organism>